<dbReference type="PANTHER" id="PTHR43289:SF34">
    <property type="entry name" value="SERINE_THREONINE-PROTEIN KINASE YBDM-RELATED"/>
    <property type="match status" value="1"/>
</dbReference>
<gene>
    <name evidence="9" type="ordered locus">Tcur_0619</name>
</gene>
<evidence type="ECO:0000256" key="6">
    <source>
        <dbReference type="SAM" id="MobiDB-lite"/>
    </source>
</evidence>
<keyword evidence="7" id="KW-0472">Membrane</keyword>
<feature type="binding site" evidence="5">
    <location>
        <position position="47"/>
    </location>
    <ligand>
        <name>ATP</name>
        <dbReference type="ChEBI" id="CHEBI:30616"/>
    </ligand>
</feature>
<reference evidence="9 10" key="1">
    <citation type="journal article" date="2011" name="Stand. Genomic Sci.">
        <title>Complete genome sequence of Thermomonospora curvata type strain (B9).</title>
        <authorList>
            <person name="Chertkov O."/>
            <person name="Sikorski J."/>
            <person name="Nolan M."/>
            <person name="Lapidus A."/>
            <person name="Lucas S."/>
            <person name="Del Rio T.G."/>
            <person name="Tice H."/>
            <person name="Cheng J.F."/>
            <person name="Goodwin L."/>
            <person name="Pitluck S."/>
            <person name="Liolios K."/>
            <person name="Ivanova N."/>
            <person name="Mavromatis K."/>
            <person name="Mikhailova N."/>
            <person name="Ovchinnikova G."/>
            <person name="Pati A."/>
            <person name="Chen A."/>
            <person name="Palaniappan K."/>
            <person name="Djao O.D."/>
            <person name="Land M."/>
            <person name="Hauser L."/>
            <person name="Chang Y.J."/>
            <person name="Jeffries C.D."/>
            <person name="Brettin T."/>
            <person name="Han C."/>
            <person name="Detter J.C."/>
            <person name="Rohde M."/>
            <person name="Goker M."/>
            <person name="Woyke T."/>
            <person name="Bristow J."/>
            <person name="Eisen J.A."/>
            <person name="Markowitz V."/>
            <person name="Hugenholtz P."/>
            <person name="Klenk H.P."/>
            <person name="Kyrpides N.C."/>
        </authorList>
    </citation>
    <scope>NUCLEOTIDE SEQUENCE [LARGE SCALE GENOMIC DNA]</scope>
    <source>
        <strain evidence="10">ATCC 19995 / DSM 43183 / JCM 3096 / KCTC 9072 / NBRC 15933 / NCIMB 10081 / Henssen B9</strain>
    </source>
</reference>
<dbReference type="InterPro" id="IPR000719">
    <property type="entry name" value="Prot_kinase_dom"/>
</dbReference>
<dbReference type="eggNOG" id="COG0515">
    <property type="taxonomic scope" value="Bacteria"/>
</dbReference>
<dbReference type="EMBL" id="CP001738">
    <property type="protein sequence ID" value="ACY96214.1"/>
    <property type="molecule type" value="Genomic_DNA"/>
</dbReference>
<dbReference type="GO" id="GO:0005524">
    <property type="term" value="F:ATP binding"/>
    <property type="evidence" value="ECO:0007669"/>
    <property type="project" value="UniProtKB-UniRule"/>
</dbReference>
<keyword evidence="1" id="KW-0808">Transferase</keyword>
<protein>
    <submittedName>
        <fullName evidence="9">Serine/threonine protein kinase</fullName>
    </submittedName>
</protein>
<dbReference type="Pfam" id="PF00069">
    <property type="entry name" value="Pkinase"/>
    <property type="match status" value="1"/>
</dbReference>
<evidence type="ECO:0000256" key="1">
    <source>
        <dbReference type="ARBA" id="ARBA00022679"/>
    </source>
</evidence>
<dbReference type="Gene3D" id="3.30.200.20">
    <property type="entry name" value="Phosphorylase Kinase, domain 1"/>
    <property type="match status" value="1"/>
</dbReference>
<dbReference type="AlphaFoldDB" id="D1A4H9"/>
<dbReference type="CDD" id="cd14014">
    <property type="entry name" value="STKc_PknB_like"/>
    <property type="match status" value="1"/>
</dbReference>
<dbReference type="HOGENOM" id="CLU_000288_135_1_11"/>
<evidence type="ECO:0000256" key="3">
    <source>
        <dbReference type="ARBA" id="ARBA00022777"/>
    </source>
</evidence>
<dbReference type="RefSeq" id="WP_012850998.1">
    <property type="nucleotide sequence ID" value="NC_013510.1"/>
</dbReference>
<feature type="region of interest" description="Disordered" evidence="6">
    <location>
        <begin position="290"/>
        <end position="350"/>
    </location>
</feature>
<proteinExistence type="predicted"/>
<evidence type="ECO:0000256" key="5">
    <source>
        <dbReference type="PROSITE-ProRule" id="PRU10141"/>
    </source>
</evidence>
<dbReference type="InterPro" id="IPR008271">
    <property type="entry name" value="Ser/Thr_kinase_AS"/>
</dbReference>
<evidence type="ECO:0000313" key="10">
    <source>
        <dbReference type="Proteomes" id="UP000001918"/>
    </source>
</evidence>
<keyword evidence="3 9" id="KW-0418">Kinase</keyword>
<keyword evidence="4 5" id="KW-0067">ATP-binding</keyword>
<dbReference type="PROSITE" id="PS50011">
    <property type="entry name" value="PROTEIN_KINASE_DOM"/>
    <property type="match status" value="1"/>
</dbReference>
<dbReference type="OrthoDB" id="3915799at2"/>
<keyword evidence="9" id="KW-0723">Serine/threonine-protein kinase</keyword>
<name>D1A4H9_THECD</name>
<dbReference type="Proteomes" id="UP000001918">
    <property type="component" value="Chromosome"/>
</dbReference>
<keyword evidence="7" id="KW-1133">Transmembrane helix</keyword>
<dbReference type="PROSITE" id="PS00107">
    <property type="entry name" value="PROTEIN_KINASE_ATP"/>
    <property type="match status" value="1"/>
</dbReference>
<evidence type="ECO:0000256" key="4">
    <source>
        <dbReference type="ARBA" id="ARBA00022840"/>
    </source>
</evidence>
<organism evidence="9 10">
    <name type="scientific">Thermomonospora curvata (strain ATCC 19995 / DSM 43183 / JCM 3096 / KCTC 9072 / NBRC 15933 / NCIMB 10081 / Henssen B9)</name>
    <dbReference type="NCBI Taxonomy" id="471852"/>
    <lineage>
        <taxon>Bacteria</taxon>
        <taxon>Bacillati</taxon>
        <taxon>Actinomycetota</taxon>
        <taxon>Actinomycetes</taxon>
        <taxon>Streptosporangiales</taxon>
        <taxon>Thermomonosporaceae</taxon>
        <taxon>Thermomonospora</taxon>
    </lineage>
</organism>
<feature type="domain" description="Protein kinase" evidence="8">
    <location>
        <begin position="15"/>
        <end position="273"/>
    </location>
</feature>
<keyword evidence="7" id="KW-0812">Transmembrane</keyword>
<evidence type="ECO:0000256" key="7">
    <source>
        <dbReference type="SAM" id="Phobius"/>
    </source>
</evidence>
<accession>D1A4H9</accession>
<feature type="transmembrane region" description="Helical" evidence="7">
    <location>
        <begin position="354"/>
        <end position="377"/>
    </location>
</feature>
<dbReference type="SMART" id="SM00220">
    <property type="entry name" value="S_TKc"/>
    <property type="match status" value="1"/>
</dbReference>
<feature type="region of interest" description="Disordered" evidence="6">
    <location>
        <begin position="382"/>
        <end position="404"/>
    </location>
</feature>
<evidence type="ECO:0000256" key="2">
    <source>
        <dbReference type="ARBA" id="ARBA00022741"/>
    </source>
</evidence>
<dbReference type="GO" id="GO:0004674">
    <property type="term" value="F:protein serine/threonine kinase activity"/>
    <property type="evidence" value="ECO:0007669"/>
    <property type="project" value="UniProtKB-KW"/>
</dbReference>
<evidence type="ECO:0000259" key="8">
    <source>
        <dbReference type="PROSITE" id="PS50011"/>
    </source>
</evidence>
<dbReference type="STRING" id="471852.Tcur_0619"/>
<dbReference type="PROSITE" id="PS00108">
    <property type="entry name" value="PROTEIN_KINASE_ST"/>
    <property type="match status" value="1"/>
</dbReference>
<evidence type="ECO:0000313" key="9">
    <source>
        <dbReference type="EMBL" id="ACY96214.1"/>
    </source>
</evidence>
<dbReference type="Gene3D" id="1.10.510.10">
    <property type="entry name" value="Transferase(Phosphotransferase) domain 1"/>
    <property type="match status" value="1"/>
</dbReference>
<dbReference type="KEGG" id="tcu:Tcur_0619"/>
<dbReference type="InterPro" id="IPR017441">
    <property type="entry name" value="Protein_kinase_ATP_BS"/>
</dbReference>
<dbReference type="SUPFAM" id="SSF56112">
    <property type="entry name" value="Protein kinase-like (PK-like)"/>
    <property type="match status" value="1"/>
</dbReference>
<dbReference type="PANTHER" id="PTHR43289">
    <property type="entry name" value="MITOGEN-ACTIVATED PROTEIN KINASE KINASE KINASE 20-RELATED"/>
    <property type="match status" value="1"/>
</dbReference>
<keyword evidence="2 5" id="KW-0547">Nucleotide-binding</keyword>
<dbReference type="InterPro" id="IPR011009">
    <property type="entry name" value="Kinase-like_dom_sf"/>
</dbReference>
<keyword evidence="10" id="KW-1185">Reference proteome</keyword>
<feature type="compositionally biased region" description="Pro residues" evidence="6">
    <location>
        <begin position="296"/>
        <end position="347"/>
    </location>
</feature>
<sequence length="589" mass="62060">MQPLAPGDPTVVGHYRLLGRLGQGGMGAVYYGAGPDGRPVAVKVIRKELAADPGFRARFADEVSNARKVASFCTAQVLDHGEADGSPYLVTEYIEGPSLSEYVQEHGPMPLEPLRALAVGIATALVAIHGVRLVHRDLKPSNVLLSATGPRVIDFGVARAVDSSSHHTQTGFIVGSPGWIAPEQVFEGKVGTAADIFTWGSLIAFAATGRHPYGTGNLMVLATKAHQGAHDLTGVPEELRPLITAALDPDPSRRPTAEELVVALVGDETDPQTGAQRLVTSAWTPNSLSPAVFAQPAPPPVTPPPFPMPPVTPPPAPAPAPGAPPGPVAATPPPFAAPAPPAAPPPSQSRSPGAIIAVVVAATLMAVMVLGTVVYALNRKDGDSAEPPPAEPISPAGSPSAQTVNGERITRLPELCTPLGRVLPAKARGVPLDKGDNNDSNMQICSWERRRSDHALDLTVTVTRHETIGDKSGEQRAREDVQSDWEYLGESEYHSGRERLSGVGDEAVSAKLDSSTIAGPDESRLRSYWMSGVDLTARYANVVIEVNWEAADYPPAVRGDRVLKGTGLPYQTAKQEAIRLVRAVIAELR</sequence>